<dbReference type="InterPro" id="IPR027417">
    <property type="entry name" value="P-loop_NTPase"/>
</dbReference>
<dbReference type="InterPro" id="IPR032171">
    <property type="entry name" value="COR-A"/>
</dbReference>
<evidence type="ECO:0000256" key="1">
    <source>
        <dbReference type="ARBA" id="ARBA00022737"/>
    </source>
</evidence>
<feature type="region of interest" description="Disordered" evidence="2">
    <location>
        <begin position="183"/>
        <end position="212"/>
    </location>
</feature>
<keyword evidence="5" id="KW-1185">Reference proteome</keyword>
<dbReference type="SUPFAM" id="SSF52540">
    <property type="entry name" value="P-loop containing nucleoside triphosphate hydrolases"/>
    <property type="match status" value="1"/>
</dbReference>
<organism evidence="4 5">
    <name type="scientific">Mytilus coruscus</name>
    <name type="common">Sea mussel</name>
    <dbReference type="NCBI Taxonomy" id="42192"/>
    <lineage>
        <taxon>Eukaryota</taxon>
        <taxon>Metazoa</taxon>
        <taxon>Spiralia</taxon>
        <taxon>Lophotrochozoa</taxon>
        <taxon>Mollusca</taxon>
        <taxon>Bivalvia</taxon>
        <taxon>Autobranchia</taxon>
        <taxon>Pteriomorphia</taxon>
        <taxon>Mytilida</taxon>
        <taxon>Mytiloidea</taxon>
        <taxon>Mytilidae</taxon>
        <taxon>Mytilinae</taxon>
        <taxon>Mytilus</taxon>
    </lineage>
</organism>
<gene>
    <name evidence="4" type="ORF">MCOR_48560</name>
</gene>
<evidence type="ECO:0000259" key="3">
    <source>
        <dbReference type="Pfam" id="PF16095"/>
    </source>
</evidence>
<dbReference type="Gene3D" id="3.30.70.1390">
    <property type="entry name" value="ROC domain from the Parkinson's disease-associated leucine-rich repeat kinase 2"/>
    <property type="match status" value="1"/>
</dbReference>
<evidence type="ECO:0000256" key="2">
    <source>
        <dbReference type="SAM" id="MobiDB-lite"/>
    </source>
</evidence>
<evidence type="ECO:0000313" key="4">
    <source>
        <dbReference type="EMBL" id="CAC5415906.1"/>
    </source>
</evidence>
<reference evidence="4 5" key="1">
    <citation type="submission" date="2020-06" db="EMBL/GenBank/DDBJ databases">
        <authorList>
            <person name="Li R."/>
            <person name="Bekaert M."/>
        </authorList>
    </citation>
    <scope>NUCLEOTIDE SEQUENCE [LARGE SCALE GENOMIC DNA]</scope>
    <source>
        <strain evidence="5">wild</strain>
    </source>
</reference>
<dbReference type="OrthoDB" id="6116593at2759"/>
<dbReference type="PANTHER" id="PTHR47679:SF2">
    <property type="entry name" value="C-TERMINAL OF ROC (COR) DOMAIN-CONTAINING PROTEIN"/>
    <property type="match status" value="1"/>
</dbReference>
<dbReference type="Pfam" id="PF08477">
    <property type="entry name" value="Roc"/>
    <property type="match status" value="1"/>
</dbReference>
<keyword evidence="1" id="KW-0677">Repeat</keyword>
<proteinExistence type="predicted"/>
<protein>
    <recommendedName>
        <fullName evidence="3">COR domain-containing protein</fullName>
    </recommendedName>
</protein>
<name>A0A6J8E704_MYTCO</name>
<evidence type="ECO:0000313" key="5">
    <source>
        <dbReference type="Proteomes" id="UP000507470"/>
    </source>
</evidence>
<dbReference type="Pfam" id="PF16095">
    <property type="entry name" value="COR-A"/>
    <property type="match status" value="1"/>
</dbReference>
<dbReference type="EMBL" id="CACVKT020008520">
    <property type="protein sequence ID" value="CAC5415906.1"/>
    <property type="molecule type" value="Genomic_DNA"/>
</dbReference>
<sequence length="1304" mass="149591">MNKCGTVSNSSIQAEVVENPAAVSSVVCAWADDSQAPADFNNSVDPRNKTPIDVFVARDRRKEEDNNTKRAMQELIKCYGLGLPAELRTLDEFSAKVFTHLLEEESYPHFESRVMLVGEQGTGKTTIARYLVGKGPTRVRKSTDGIGLYSGLSYIDRETETWLNGKQDFSLAELTISRSLRQKPLGRPIGSHSTGLSTDLTKKHDKSPTSTVQLNEHQVVDKDRYKMPRYPAEKDTCRLREDGNINKPAKRIPDDKLSINVSLDLYKHQCGPKENEIPVQKQHGHLQDETQLPNVPRYIDKTIYDSKDEKQVPKASFDCNKQQGDHEMLVFNVPLDYRQDKGPVPKVLRDADTQHLDEIPIPNFLFDSDTPPRVSKDKDTFQTEPLCLHEQEGYSKNDRPMPNIIPTKEKQNEILQYDIPIHTLSDIDNQHGDLHNSKLMLSNLVGSDDQLNYSHEDTRPEDVMDVIPMTVHQTNVNAATEDKSKETQGSPLVAGSKKQSSFSMNDLLVQEQTKALSKSPVTEQATTGLTQSVESVTDPGLITKLKRFFGVFKEVKEVKVLVTQEHILKQSIKVGEKKMHQRHIAPVIIWDFGGQDIFYSTHQSFLSYRAIYLIVLDGSRTLDDPCQFDQYLPGRSGRKTARDYLRFWINTIVTYCKGSQHGFPKIIIVFSHKDKVKHSEVETAREQLFEDVKSMFHGSPLMAHLVIEDRIFVNARNKNDPEMAKIQTSIIRESKLQPTWGQKLPKCFIPLELEFENLIRQDINVITFDDLRKINTQHPIRPLTDVELKVFLKFQHAIGKILYFDEPGLDTHITLLPTYLIDAFKSIITDKRFCKGEKQKEHLWNLMSQKGVIFKSAIEKLWRTGKYQRFDQHRDYLVAVMTHLDILVEPKRYDPRHNRIPIDFYFVASMVQVKDNTGYLQSPFLADRNIAIAFCSNSVIIPPALSFRFITYCLSIFDVKKYADAKDDMLFHRSAVFTIDSSLEIHILCEDERIFVRLVHSKNKVLILKDLASSICDCLKSALENISQLYIKTSSDNSELSVGTFEMNLCCSVAKDPCLLSIGEFNKIDSIWVCPGHKLDHEKFVMSSWITEKDVMKKCEITCPVTNEDFLSEVLSALHLRRLSILYDVDEIRELVTHLELPYTEWKDLFIVEPEPQLLKFKALCLCHEQSTLTFRKIKKAVEEGKIQNPHTLCKVMRGAFVDFNTDPEKWDLVPSDEDIDKMAPFIGNKSLFFLVELGMDLETWDIINHRQTKRDLVKLNKDILDEWRLNCKANNVRPTMRMIAQAYKSIGKDIRVLENTLFN</sequence>
<dbReference type="Proteomes" id="UP000507470">
    <property type="component" value="Unassembled WGS sequence"/>
</dbReference>
<dbReference type="Gene3D" id="3.40.50.300">
    <property type="entry name" value="P-loop containing nucleotide triphosphate hydrolases"/>
    <property type="match status" value="1"/>
</dbReference>
<accession>A0A6J8E704</accession>
<dbReference type="PANTHER" id="PTHR47679">
    <property type="entry name" value="PROTEIN TORNADO 1"/>
    <property type="match status" value="1"/>
</dbReference>
<feature type="domain" description="COR" evidence="3">
    <location>
        <begin position="745"/>
        <end position="889"/>
    </location>
</feature>